<keyword evidence="11" id="KW-1185">Reference proteome</keyword>
<accession>A0A8X7PD82</accession>
<feature type="region of interest" description="Disordered" evidence="8">
    <location>
        <begin position="1027"/>
        <end position="1050"/>
    </location>
</feature>
<dbReference type="FunFam" id="3.40.850.10:FF:000283">
    <property type="entry name" value="Putative inactive kinesin-like protein KIN-7B"/>
    <property type="match status" value="1"/>
</dbReference>
<evidence type="ECO:0000313" key="10">
    <source>
        <dbReference type="EMBL" id="KAG2248743.1"/>
    </source>
</evidence>
<dbReference type="InterPro" id="IPR021881">
    <property type="entry name" value="NACK_C"/>
</dbReference>
<feature type="compositionally biased region" description="Basic and acidic residues" evidence="8">
    <location>
        <begin position="769"/>
        <end position="788"/>
    </location>
</feature>
<dbReference type="InterPro" id="IPR027417">
    <property type="entry name" value="P-loop_NTPase"/>
</dbReference>
<feature type="compositionally biased region" description="Basic and acidic residues" evidence="8">
    <location>
        <begin position="1034"/>
        <end position="1050"/>
    </location>
</feature>
<dbReference type="GO" id="GO:0005874">
    <property type="term" value="C:microtubule"/>
    <property type="evidence" value="ECO:0007669"/>
    <property type="project" value="UniProtKB-KW"/>
</dbReference>
<dbReference type="GO" id="GO:0003777">
    <property type="term" value="F:microtubule motor activity"/>
    <property type="evidence" value="ECO:0007669"/>
    <property type="project" value="InterPro"/>
</dbReference>
<evidence type="ECO:0000256" key="3">
    <source>
        <dbReference type="ARBA" id="ARBA00022741"/>
    </source>
</evidence>
<feature type="region of interest" description="Disordered" evidence="8">
    <location>
        <begin position="992"/>
        <end position="1013"/>
    </location>
</feature>
<sequence>MSAAGGEEKILVSVRVRPLNEKEKTRNDRCDWECINNTTIICNAHNLSDKPSFTFGNKHKKKLLITNYTNKSITNYKNHISINYCVTDKVFGFECPTKQVYDDGAREVALCVLSGINSSIFAYGQTSSGKTYTMTGITGFAINDIFLYIDKHKQERKYTLKFSAMEIYNEAVRDLLCEDNNNPLRLLDDPERGTVVEKLKEETITDRNHLEELISICETQRKIGETSLNETSSRSHQILRLTIESSKREVSPESSAILAASVCFVDLAGSERASQTLSAGSRLKEGCHINRSLLTLGTVIRKLSKGKHGHIPYRDSKLTRILQNSLGGNARTAIICTMSPARSHLEQSKNTLLFATCAKEVTTNAQVNMVVSEKALVKQLQRELMRMENELKNLGLGSSSSSSTSDEFHSLLKQKEEVIEKMEEQIQELKWQRDVAQSRVENLLKSATEYQSSSSSVDYSRRKSYDSTDFDEPRLLNNMVKSNLFSPDEDGFLLDDTTPRIPENGVSNKWEEMGQRTIQEPEDACKEVRCIEENSEKVIIQDTVDNIVEKKVESLSNVNEAVESKEEDADSFLEKIDTEKSLYAKDEGQDELTITKLAEEFQETEQSTKKEDIGQNMSKDQPCVVEYKQNYKSSMEDEDEAKEDADSSLSAKLEAQDELTIEEVQETEQSVEKQRQSSKKEDMEQNLSKDQSCLENKQQYKSNIANDDEAIKSEKEDAVSSLSAALEAKDELTVHKFAQQVQETEEPVEKQRQSSKKEDMEQNLSKDQSCLEDKQHYDSLKADENEAIEKEDDSSSLSAKLGAKDELTIKKLAAMGQNLWPMANEIEAMESEKEDADSSFKTIDTEMTLSAKHEAEVELTLNKLEEAHETNQYVEKEETNPSLSPKKEDTQQSGQHVQVHGGSDQDETTYEALKNKVKEMQKTIEYFMSMHSAEENQSPSFNTISVNTSPGDSLKMMRRSRSCRENLLFTKAVAAAASGRFTFNTSNNASFDLDNTLSTDAQSTKDSDTETSGGSFHEFMAGLKQMAMQHHSRHESDTEAEKTKPERDTKAEFERQQSQIIELWGVCNVPLVHRTYFFLLFKGDPSDFVYMEVELRRLSFLKDSQEIVRKQSAKTLGREREWLAKQIPKKFGRKEREGVYKKWGVELSSKQRSMQVTHKAWTKTKDVDHCKESASLVATLVGFDESNMTPKEMFGLSFSPTTTLNVKSSGWSFSNSFSRISLTGGL</sequence>
<feature type="region of interest" description="Disordered" evidence="8">
    <location>
        <begin position="603"/>
        <end position="723"/>
    </location>
</feature>
<keyword evidence="5 6" id="KW-0505">Motor protein</keyword>
<reference evidence="10 11" key="1">
    <citation type="submission" date="2020-02" db="EMBL/GenBank/DDBJ databases">
        <authorList>
            <person name="Ma Q."/>
            <person name="Huang Y."/>
            <person name="Song X."/>
            <person name="Pei D."/>
        </authorList>
    </citation>
    <scope>NUCLEOTIDE SEQUENCE [LARGE SCALE GENOMIC DNA]</scope>
    <source>
        <strain evidence="10">Sxm20200214</strain>
        <tissue evidence="10">Leaf</tissue>
    </source>
</reference>
<dbReference type="Proteomes" id="UP000886595">
    <property type="component" value="Unassembled WGS sequence"/>
</dbReference>
<comment type="similarity">
    <text evidence="1">Belongs to the TRAFAC class myosin-kinesin ATPase superfamily. Kinesin family. KIN-7 subfamily.</text>
</comment>
<feature type="compositionally biased region" description="Basic and acidic residues" evidence="8">
    <location>
        <begin position="709"/>
        <end position="718"/>
    </location>
</feature>
<dbReference type="GO" id="GO:0008017">
    <property type="term" value="F:microtubule binding"/>
    <property type="evidence" value="ECO:0007669"/>
    <property type="project" value="InterPro"/>
</dbReference>
<gene>
    <name evidence="10" type="ORF">Bca52824_088371</name>
</gene>
<dbReference type="EMBL" id="JAAMPC010000017">
    <property type="protein sequence ID" value="KAG2248743.1"/>
    <property type="molecule type" value="Genomic_DNA"/>
</dbReference>
<feature type="compositionally biased region" description="Basic and acidic residues" evidence="8">
    <location>
        <begin position="747"/>
        <end position="760"/>
    </location>
</feature>
<dbReference type="GO" id="GO:0007018">
    <property type="term" value="P:microtubule-based movement"/>
    <property type="evidence" value="ECO:0007669"/>
    <property type="project" value="InterPro"/>
</dbReference>
<dbReference type="GO" id="GO:0005524">
    <property type="term" value="F:ATP binding"/>
    <property type="evidence" value="ECO:0007669"/>
    <property type="project" value="UniProtKB-UniRule"/>
</dbReference>
<proteinExistence type="inferred from homology"/>
<dbReference type="InterPro" id="IPR019821">
    <property type="entry name" value="Kinesin_motor_CS"/>
</dbReference>
<protein>
    <recommendedName>
        <fullName evidence="9">Kinesin motor domain-containing protein</fullName>
    </recommendedName>
</protein>
<evidence type="ECO:0000256" key="6">
    <source>
        <dbReference type="PROSITE-ProRule" id="PRU00283"/>
    </source>
</evidence>
<dbReference type="OrthoDB" id="3176171at2759"/>
<dbReference type="Pfam" id="PF11995">
    <property type="entry name" value="DUF3490"/>
    <property type="match status" value="1"/>
</dbReference>
<evidence type="ECO:0000256" key="2">
    <source>
        <dbReference type="ARBA" id="ARBA00022701"/>
    </source>
</evidence>
<feature type="compositionally biased region" description="Low complexity" evidence="8">
    <location>
        <begin position="891"/>
        <end position="902"/>
    </location>
</feature>
<evidence type="ECO:0000313" key="11">
    <source>
        <dbReference type="Proteomes" id="UP000886595"/>
    </source>
</evidence>
<dbReference type="PROSITE" id="PS00411">
    <property type="entry name" value="KINESIN_MOTOR_1"/>
    <property type="match status" value="1"/>
</dbReference>
<dbReference type="SUPFAM" id="SSF52540">
    <property type="entry name" value="P-loop containing nucleoside triphosphate hydrolases"/>
    <property type="match status" value="1"/>
</dbReference>
<feature type="compositionally biased region" description="Basic and acidic residues" evidence="8">
    <location>
        <begin position="868"/>
        <end position="890"/>
    </location>
</feature>
<feature type="compositionally biased region" description="Polar residues" evidence="8">
    <location>
        <begin position="685"/>
        <end position="705"/>
    </location>
</feature>
<feature type="compositionally biased region" description="Basic and acidic residues" evidence="8">
    <location>
        <begin position="670"/>
        <end position="683"/>
    </location>
</feature>
<dbReference type="Pfam" id="PF00225">
    <property type="entry name" value="Kinesin"/>
    <property type="match status" value="1"/>
</dbReference>
<feature type="compositionally biased region" description="Polar residues" evidence="8">
    <location>
        <begin position="992"/>
        <end position="1002"/>
    </location>
</feature>
<dbReference type="InterPro" id="IPR036961">
    <property type="entry name" value="Kinesin_motor_dom_sf"/>
</dbReference>
<dbReference type="InterPro" id="IPR027640">
    <property type="entry name" value="Kinesin-like_fam"/>
</dbReference>
<dbReference type="PANTHER" id="PTHR47968">
    <property type="entry name" value="CENTROMERE PROTEIN E"/>
    <property type="match status" value="1"/>
</dbReference>
<dbReference type="Gene3D" id="3.40.850.10">
    <property type="entry name" value="Kinesin motor domain"/>
    <property type="match status" value="1"/>
</dbReference>
<keyword evidence="4 6" id="KW-0067">ATP-binding</keyword>
<feature type="coiled-coil region" evidence="7">
    <location>
        <begin position="370"/>
        <end position="446"/>
    </location>
</feature>
<feature type="binding site" evidence="6">
    <location>
        <begin position="124"/>
        <end position="131"/>
    </location>
    <ligand>
        <name>ATP</name>
        <dbReference type="ChEBI" id="CHEBI:30616"/>
    </ligand>
</feature>
<dbReference type="AlphaFoldDB" id="A0A8X7PD82"/>
<dbReference type="SMART" id="SM00129">
    <property type="entry name" value="KISc"/>
    <property type="match status" value="1"/>
</dbReference>
<evidence type="ECO:0000256" key="8">
    <source>
        <dbReference type="SAM" id="MobiDB-lite"/>
    </source>
</evidence>
<feature type="region of interest" description="Disordered" evidence="8">
    <location>
        <begin position="868"/>
        <end position="908"/>
    </location>
</feature>
<dbReference type="CDD" id="cd01374">
    <property type="entry name" value="KISc_CENP_E"/>
    <property type="match status" value="1"/>
</dbReference>
<keyword evidence="7" id="KW-0175">Coiled coil</keyword>
<dbReference type="PROSITE" id="PS50067">
    <property type="entry name" value="KINESIN_MOTOR_2"/>
    <property type="match status" value="1"/>
</dbReference>
<evidence type="ECO:0000256" key="5">
    <source>
        <dbReference type="ARBA" id="ARBA00023175"/>
    </source>
</evidence>
<name>A0A8X7PD82_BRACI</name>
<evidence type="ECO:0000256" key="1">
    <source>
        <dbReference type="ARBA" id="ARBA00007310"/>
    </source>
</evidence>
<evidence type="ECO:0000259" key="9">
    <source>
        <dbReference type="PROSITE" id="PS50067"/>
    </source>
</evidence>
<dbReference type="InterPro" id="IPR001752">
    <property type="entry name" value="Kinesin_motor_dom"/>
</dbReference>
<keyword evidence="3 6" id="KW-0547">Nucleotide-binding</keyword>
<organism evidence="10 11">
    <name type="scientific">Brassica carinata</name>
    <name type="common">Ethiopian mustard</name>
    <name type="synonym">Abyssinian cabbage</name>
    <dbReference type="NCBI Taxonomy" id="52824"/>
    <lineage>
        <taxon>Eukaryota</taxon>
        <taxon>Viridiplantae</taxon>
        <taxon>Streptophyta</taxon>
        <taxon>Embryophyta</taxon>
        <taxon>Tracheophyta</taxon>
        <taxon>Spermatophyta</taxon>
        <taxon>Magnoliopsida</taxon>
        <taxon>eudicotyledons</taxon>
        <taxon>Gunneridae</taxon>
        <taxon>Pentapetalae</taxon>
        <taxon>rosids</taxon>
        <taxon>malvids</taxon>
        <taxon>Brassicales</taxon>
        <taxon>Brassicaceae</taxon>
        <taxon>Brassiceae</taxon>
        <taxon>Brassica</taxon>
    </lineage>
</organism>
<feature type="region of interest" description="Disordered" evidence="8">
    <location>
        <begin position="737"/>
        <end position="799"/>
    </location>
</feature>
<dbReference type="PANTHER" id="PTHR47968:SF21">
    <property type="entry name" value="KINESIN-LIKE PROTEIN KIN-7I"/>
    <property type="match status" value="1"/>
</dbReference>
<dbReference type="PRINTS" id="PR00380">
    <property type="entry name" value="KINESINHEAVY"/>
</dbReference>
<evidence type="ECO:0000256" key="7">
    <source>
        <dbReference type="SAM" id="Coils"/>
    </source>
</evidence>
<evidence type="ECO:0000256" key="4">
    <source>
        <dbReference type="ARBA" id="ARBA00022840"/>
    </source>
</evidence>
<keyword evidence="2" id="KW-0493">Microtubule</keyword>
<comment type="caution">
    <text evidence="10">The sequence shown here is derived from an EMBL/GenBank/DDBJ whole genome shotgun (WGS) entry which is preliminary data.</text>
</comment>
<feature type="compositionally biased region" description="Acidic residues" evidence="8">
    <location>
        <begin position="656"/>
        <end position="666"/>
    </location>
</feature>
<feature type="domain" description="Kinesin motor" evidence="9">
    <location>
        <begin position="9"/>
        <end position="361"/>
    </location>
</feature>